<evidence type="ECO:0000313" key="3">
    <source>
        <dbReference type="Proteomes" id="UP000239757"/>
    </source>
</evidence>
<evidence type="ECO:0000313" key="2">
    <source>
        <dbReference type="EMBL" id="PPS06924.1"/>
    </source>
</evidence>
<dbReference type="Proteomes" id="UP000239757">
    <property type="component" value="Unassembled WGS sequence"/>
</dbReference>
<sequence>MGKNWWHYRLLEGRRMHGYAYNFNQFTASAWGCDNYRSRGKLFLFKLYYEIDLARLKVGEDSLAMPLFWSNFWIQVHDLPMGLMSKMMAKQFGDFLGQILEYDTKSISKGYQSYMRIRACGRQSKIEYGRKKKPDLDGEENMDPHRDLVE</sequence>
<dbReference type="AlphaFoldDB" id="A0A2P5XUE8"/>
<evidence type="ECO:0000256" key="1">
    <source>
        <dbReference type="SAM" id="MobiDB-lite"/>
    </source>
</evidence>
<name>A0A2P5XUE8_GOSBA</name>
<dbReference type="EMBL" id="KZ664213">
    <property type="protein sequence ID" value="PPS06924.1"/>
    <property type="molecule type" value="Genomic_DNA"/>
</dbReference>
<feature type="region of interest" description="Disordered" evidence="1">
    <location>
        <begin position="130"/>
        <end position="150"/>
    </location>
</feature>
<accession>A0A2P5XUE8</accession>
<gene>
    <name evidence="2" type="ORF">GOBAR_AA13727</name>
</gene>
<dbReference type="OrthoDB" id="991972at2759"/>
<protein>
    <submittedName>
        <fullName evidence="2">Uncharacterized protein</fullName>
    </submittedName>
</protein>
<reference evidence="2 3" key="1">
    <citation type="submission" date="2015-01" db="EMBL/GenBank/DDBJ databases">
        <title>Genome of allotetraploid Gossypium barbadense reveals genomic plasticity and fiber elongation in cotton evolution.</title>
        <authorList>
            <person name="Chen X."/>
            <person name="Liu X."/>
            <person name="Zhao B."/>
            <person name="Zheng H."/>
            <person name="Hu Y."/>
            <person name="Lu G."/>
            <person name="Yang C."/>
            <person name="Chen J."/>
            <person name="Shan C."/>
            <person name="Zhang L."/>
            <person name="Zhou Y."/>
            <person name="Wang L."/>
            <person name="Guo W."/>
            <person name="Bai Y."/>
            <person name="Ruan J."/>
            <person name="Shangguan X."/>
            <person name="Mao Y."/>
            <person name="Jiang J."/>
            <person name="Zhu Y."/>
            <person name="Lei J."/>
            <person name="Kang H."/>
            <person name="Chen S."/>
            <person name="He X."/>
            <person name="Wang R."/>
            <person name="Wang Y."/>
            <person name="Chen J."/>
            <person name="Wang L."/>
            <person name="Yu S."/>
            <person name="Wang B."/>
            <person name="Wei J."/>
            <person name="Song S."/>
            <person name="Lu X."/>
            <person name="Gao Z."/>
            <person name="Gu W."/>
            <person name="Deng X."/>
            <person name="Ma D."/>
            <person name="Wang S."/>
            <person name="Liang W."/>
            <person name="Fang L."/>
            <person name="Cai C."/>
            <person name="Zhu X."/>
            <person name="Zhou B."/>
            <person name="Zhang Y."/>
            <person name="Chen Z."/>
            <person name="Xu S."/>
            <person name="Zhu R."/>
            <person name="Wang S."/>
            <person name="Zhang T."/>
            <person name="Zhao G."/>
        </authorList>
    </citation>
    <scope>NUCLEOTIDE SEQUENCE [LARGE SCALE GENOMIC DNA]</scope>
    <source>
        <strain evidence="3">cv. Xinhai21</strain>
        <tissue evidence="2">Leaf</tissue>
    </source>
</reference>
<proteinExistence type="predicted"/>
<organism evidence="2 3">
    <name type="scientific">Gossypium barbadense</name>
    <name type="common">Sea Island cotton</name>
    <name type="synonym">Hibiscus barbadensis</name>
    <dbReference type="NCBI Taxonomy" id="3634"/>
    <lineage>
        <taxon>Eukaryota</taxon>
        <taxon>Viridiplantae</taxon>
        <taxon>Streptophyta</taxon>
        <taxon>Embryophyta</taxon>
        <taxon>Tracheophyta</taxon>
        <taxon>Spermatophyta</taxon>
        <taxon>Magnoliopsida</taxon>
        <taxon>eudicotyledons</taxon>
        <taxon>Gunneridae</taxon>
        <taxon>Pentapetalae</taxon>
        <taxon>rosids</taxon>
        <taxon>malvids</taxon>
        <taxon>Malvales</taxon>
        <taxon>Malvaceae</taxon>
        <taxon>Malvoideae</taxon>
        <taxon>Gossypium</taxon>
    </lineage>
</organism>